<evidence type="ECO:0000259" key="5">
    <source>
        <dbReference type="PROSITE" id="PS50826"/>
    </source>
</evidence>
<feature type="region of interest" description="Disordered" evidence="3">
    <location>
        <begin position="745"/>
        <end position="822"/>
    </location>
</feature>
<feature type="region of interest" description="Disordered" evidence="3">
    <location>
        <begin position="980"/>
        <end position="1000"/>
    </location>
</feature>
<dbReference type="SUPFAM" id="SSF140741">
    <property type="entry name" value="RUN domain-like"/>
    <property type="match status" value="1"/>
</dbReference>
<dbReference type="InterPro" id="IPR001452">
    <property type="entry name" value="SH3_domain"/>
</dbReference>
<feature type="region of interest" description="Disordered" evidence="3">
    <location>
        <begin position="1318"/>
        <end position="1346"/>
    </location>
</feature>
<feature type="region of interest" description="Disordered" evidence="3">
    <location>
        <begin position="668"/>
        <end position="687"/>
    </location>
</feature>
<feature type="region of interest" description="Disordered" evidence="3">
    <location>
        <begin position="1382"/>
        <end position="1482"/>
    </location>
</feature>
<dbReference type="PROSITE" id="PS50002">
    <property type="entry name" value="SH3"/>
    <property type="match status" value="1"/>
</dbReference>
<feature type="domain" description="SH3" evidence="4">
    <location>
        <begin position="1530"/>
        <end position="1589"/>
    </location>
</feature>
<feature type="compositionally biased region" description="Low complexity" evidence="3">
    <location>
        <begin position="1395"/>
        <end position="1430"/>
    </location>
</feature>
<evidence type="ECO:0000256" key="1">
    <source>
        <dbReference type="ARBA" id="ARBA00022443"/>
    </source>
</evidence>
<keyword evidence="7" id="KW-1185">Reference proteome</keyword>
<dbReference type="InterPro" id="IPR036028">
    <property type="entry name" value="SH3-like_dom_sf"/>
</dbReference>
<dbReference type="PANTHER" id="PTHR15591">
    <property type="entry name" value="RUN AND SH3 DOMAIN CONTAINING"/>
    <property type="match status" value="1"/>
</dbReference>
<feature type="compositionally biased region" description="Low complexity" evidence="3">
    <location>
        <begin position="1325"/>
        <end position="1336"/>
    </location>
</feature>
<evidence type="ECO:0000256" key="3">
    <source>
        <dbReference type="SAM" id="MobiDB-lite"/>
    </source>
</evidence>
<evidence type="ECO:0000259" key="4">
    <source>
        <dbReference type="PROSITE" id="PS50002"/>
    </source>
</evidence>
<feature type="compositionally biased region" description="Polar residues" evidence="3">
    <location>
        <begin position="1440"/>
        <end position="1466"/>
    </location>
</feature>
<feature type="compositionally biased region" description="Polar residues" evidence="3">
    <location>
        <begin position="787"/>
        <end position="821"/>
    </location>
</feature>
<dbReference type="Gene3D" id="2.30.30.40">
    <property type="entry name" value="SH3 Domains"/>
    <property type="match status" value="1"/>
</dbReference>
<dbReference type="InterPro" id="IPR047343">
    <property type="entry name" value="RUSC1_2"/>
</dbReference>
<evidence type="ECO:0000313" key="6">
    <source>
        <dbReference type="EMBL" id="CAH0389473.1"/>
    </source>
</evidence>
<feature type="region of interest" description="Disordered" evidence="3">
    <location>
        <begin position="230"/>
        <end position="261"/>
    </location>
</feature>
<feature type="compositionally biased region" description="Low complexity" evidence="3">
    <location>
        <begin position="588"/>
        <end position="600"/>
    </location>
</feature>
<dbReference type="SMART" id="SM00593">
    <property type="entry name" value="RUN"/>
    <property type="match status" value="1"/>
</dbReference>
<organism evidence="6 7">
    <name type="scientific">Bemisia tabaci</name>
    <name type="common">Sweetpotato whitefly</name>
    <name type="synonym">Aleurodes tabaci</name>
    <dbReference type="NCBI Taxonomy" id="7038"/>
    <lineage>
        <taxon>Eukaryota</taxon>
        <taxon>Metazoa</taxon>
        <taxon>Ecdysozoa</taxon>
        <taxon>Arthropoda</taxon>
        <taxon>Hexapoda</taxon>
        <taxon>Insecta</taxon>
        <taxon>Pterygota</taxon>
        <taxon>Neoptera</taxon>
        <taxon>Paraneoptera</taxon>
        <taxon>Hemiptera</taxon>
        <taxon>Sternorrhyncha</taxon>
        <taxon>Aleyrodoidea</taxon>
        <taxon>Aleyrodidae</taxon>
        <taxon>Aleyrodinae</taxon>
        <taxon>Bemisia</taxon>
    </lineage>
</organism>
<feature type="domain" description="RUN" evidence="5">
    <location>
        <begin position="1062"/>
        <end position="1208"/>
    </location>
</feature>
<feature type="region of interest" description="Disordered" evidence="3">
    <location>
        <begin position="585"/>
        <end position="623"/>
    </location>
</feature>
<dbReference type="PROSITE" id="PS50826">
    <property type="entry name" value="RUN"/>
    <property type="match status" value="1"/>
</dbReference>
<dbReference type="Pfam" id="PF02759">
    <property type="entry name" value="RUN"/>
    <property type="match status" value="1"/>
</dbReference>
<sequence>MFRSALKTYLRSVLRDLDPQIQGVIRGMSVADGVLISPASDCNSNNLNETSCVSNASSQDFVQDNSDYQWILDFGDREGSVHHHASILSSSYYTDDVALDFDANLAEVDMENFRREDINDFLHSLPSICCPAEMQMERQGEMFASVSGSMMVRFDLDSSMSPHSSSQEESNESSICKSELLFSPVKDTLLPVDANYSVDSLDCGEQDMMLTCLANKENYTIAFEGSTLMHGSDDYQGTEESEEGTATTTSDYSSTPDNNSVVSHNNVSLSNAHQKLTKKQQIAMTSSEALYTTWSKLKDKHSATTETLRRHPSGNNNITQISNYSPLAKSLYRNISRSSFLKSLSLSELDSYHQMRLRRNKPYAFNSSLLASFENEAKLFGNVKIFNIQNRSSSESSTSLSTKASTIHYTTPQHKANFSLVKLFIEQKSASNYAIDQSVSSERGYWTSSNTNKNDSKIVNKQYKISKSLSDNLNNKSLNKMNKINENDSVTTFEDSLMSQNKDKTKSQPAESIALLCSCNEENDVDLDDVLMNSFSLQDECDPNAKSCQNINYKLQKMYYENNKLLSEASKRLSSRCPVHTVDRSMQTSLLKSTSPTSLKVNTQKEAPLSKNNNASTSSSAEGQDPIKKPVYIMYPNYTLPDLKFLKNPGTELDLNNVFLMPQKFVTSPTSESAPQMPQVPDVQPKPRPFSCGDLEALKKKGFSHIREWDSLAMLLPRDYRRVLSEVPELHEHFKDKLDEVPKPLFCLSPPPYPTNPKRTTSQDFEKPKRQSSFSSDGYSDCENRGKNGSFSSTATHQGSSGYRGSSTILSDSGSNQSHLPGSNPMFVYKYDSAASSETSLKTQKEMRTMENERKASDFKLKSILRNASLENLKSRKNTLNTKRYSMFEFGDAETNTVSENNSNKIKRRSLPEHLQPNKEHVPEDEGIMCYQDDVEARRLEDLLEISGGFEQWQEVDMAKLRAQVSHFLSQANRKSVSFNQTTTPLNSPNISSAPPYRLYQGKSGALSETPIKEEGESPESLTEQLRLQWITSVSHKKGLIETVKESSEYVIASFQADEPDCVAQLVLNNLCPALYAVLSDGLKPTIQTAFGDIHNSVWHVVETSAQQGPITKGLNELVLKLNSEDVLTEGLIKFNAFIFGLLNVHGLDAWFGYLRTRESLLSKHYSDEGLLLSACRSGSTVRGLVDLLITCIRPLAELPFKLDLLYECKQLHQSLLQISRHPLSPVQSSIGSNNRTSWTLRKLMRSLQSLAAQSTSEHEDAKQTISDPVKARPRSCVDSADPSDVASTAQKRWSGVLPGSKLVTAFQRLGCDEDEYTEDSLEPNINNFASNNNHNSSEDDTSANTAELESETLMQEAENLMKNATKDGKFKRLQLKWEMLSSKDTRTPTNGRLSTPSSPAKSCGSSASGASYPRSRIPRPVSSPTRSSAPMPPVKKVLSPSTQQSSTLRKPLSTPNIKKQLSAEVNATKPPAPSRISRADLGAVPKPGAVKAVRPSSLPYRNAFLVRPSKASESSKKIPQSSVRNRSLEPHKYVQTLLHRLPSDSGHLSFNEGEKLRLVLEVDEKWLLCCRGDQKGLVPRSAVIACSRY</sequence>
<feature type="compositionally biased region" description="Low complexity" evidence="3">
    <location>
        <begin position="610"/>
        <end position="621"/>
    </location>
</feature>
<dbReference type="InterPro" id="IPR037213">
    <property type="entry name" value="Run_dom_sf"/>
</dbReference>
<accession>A0A9P0AC83</accession>
<feature type="compositionally biased region" description="Polar residues" evidence="3">
    <location>
        <begin position="980"/>
        <end position="993"/>
    </location>
</feature>
<reference evidence="6" key="1">
    <citation type="submission" date="2021-12" db="EMBL/GenBank/DDBJ databases">
        <authorList>
            <person name="King R."/>
        </authorList>
    </citation>
    <scope>NUCLEOTIDE SEQUENCE</scope>
</reference>
<evidence type="ECO:0000256" key="2">
    <source>
        <dbReference type="PROSITE-ProRule" id="PRU00192"/>
    </source>
</evidence>
<dbReference type="Proteomes" id="UP001152759">
    <property type="component" value="Chromosome 4"/>
</dbReference>
<dbReference type="SMART" id="SM00326">
    <property type="entry name" value="SH3"/>
    <property type="match status" value="1"/>
</dbReference>
<dbReference type="GO" id="GO:0031410">
    <property type="term" value="C:cytoplasmic vesicle"/>
    <property type="evidence" value="ECO:0007669"/>
    <property type="project" value="TreeGrafter"/>
</dbReference>
<dbReference type="CDD" id="cd17685">
    <property type="entry name" value="RUN_RUSC"/>
    <property type="match status" value="1"/>
</dbReference>
<proteinExistence type="predicted"/>
<evidence type="ECO:0000313" key="7">
    <source>
        <dbReference type="Proteomes" id="UP001152759"/>
    </source>
</evidence>
<feature type="region of interest" description="Disordered" evidence="3">
    <location>
        <begin position="1252"/>
        <end position="1292"/>
    </location>
</feature>
<dbReference type="SUPFAM" id="SSF50044">
    <property type="entry name" value="SH3-domain"/>
    <property type="match status" value="1"/>
</dbReference>
<name>A0A9P0AC83_BEMTA</name>
<dbReference type="PANTHER" id="PTHR15591:SF13">
    <property type="entry name" value="RUN DOMAIN-CONTAINING PROTEIN"/>
    <property type="match status" value="1"/>
</dbReference>
<gene>
    <name evidence="6" type="ORF">BEMITA_LOCUS8297</name>
</gene>
<dbReference type="InterPro" id="IPR004012">
    <property type="entry name" value="Run_dom"/>
</dbReference>
<dbReference type="Gene3D" id="1.20.58.900">
    <property type="match status" value="1"/>
</dbReference>
<protein>
    <recommendedName>
        <fullName evidence="8">Iporin</fullName>
    </recommendedName>
</protein>
<keyword evidence="1 2" id="KW-0728">SH3 domain</keyword>
<dbReference type="EMBL" id="OU963865">
    <property type="protein sequence ID" value="CAH0389473.1"/>
    <property type="molecule type" value="Genomic_DNA"/>
</dbReference>
<evidence type="ECO:0008006" key="8">
    <source>
        <dbReference type="Google" id="ProtNLM"/>
    </source>
</evidence>